<accession>D5HBR2</accession>
<dbReference type="EMBL" id="FP565814">
    <property type="protein sequence ID" value="CBH25467.1"/>
    <property type="molecule type" value="Genomic_DNA"/>
</dbReference>
<protein>
    <submittedName>
        <fullName evidence="1">Uncharacterized protein</fullName>
    </submittedName>
</protein>
<sequence>MDGHGRSLPLEDRFLGCRMASVWARRCVVVAIAHQGAAQFAQHHTVAVSRHCTKAMTQFFVASTTQLDSHFRPGRVARRIGVVLVVVLGGVSLGLPGALHAQEAEPQEPMYRVETTGGEVVIGTLVSEGEGEVVLNARELGEVTIQRQNIERMAEIPPGRFRDGAYWFQNPQSTRYFFAPNAIGIPQGQGYYQNTWVFLNNVNYGATENFSIGAGTVPVFLFGAEALPIWVLPKVSISTPRDNLHLAGGAVFGGVLGAGDSEGAGLLYGSATLGNRDHNVTVGLGYGYADGGFASRPAINVSGMTRVGQKTYLITENYFFPGVDDANLISLGVRWAPENFAVDFGLVRPLTDADGVIGLPWLGVTLPFGS</sequence>
<proteinExistence type="predicted"/>
<gene>
    <name evidence="1" type="ordered locus">SRM_02546</name>
</gene>
<reference evidence="1 2" key="1">
    <citation type="journal article" date="2010" name="ISME J.">
        <title>Fine-scale evolution: genomic, phenotypic and ecological differentiation in two coexisting Salinibacter ruber strains.</title>
        <authorList>
            <person name="Pena A."/>
            <person name="Teeling H."/>
            <person name="Huerta-Cepas J."/>
            <person name="Santos F."/>
            <person name="Yarza P."/>
            <person name="Brito-Echeverria J."/>
            <person name="Lucio M."/>
            <person name="Schmitt-Kopplin P."/>
            <person name="Meseguer I."/>
            <person name="Schenowitz C."/>
            <person name="Dossat C."/>
            <person name="Barbe V."/>
            <person name="Dopazo J."/>
            <person name="Rossello-Mora R."/>
            <person name="Schuler M."/>
            <person name="Glockner F.O."/>
            <person name="Amann R."/>
            <person name="Gabaldon T."/>
            <person name="Anton J."/>
        </authorList>
    </citation>
    <scope>NUCLEOTIDE SEQUENCE [LARGE SCALE GENOMIC DNA]</scope>
    <source>
        <strain evidence="1 2">M8</strain>
    </source>
</reference>
<evidence type="ECO:0000313" key="1">
    <source>
        <dbReference type="EMBL" id="CBH25467.1"/>
    </source>
</evidence>
<dbReference type="Proteomes" id="UP000000933">
    <property type="component" value="Chromosome"/>
</dbReference>
<dbReference type="AlphaFoldDB" id="D5HBR2"/>
<name>D5HBR2_SALRM</name>
<dbReference type="HOGENOM" id="CLU_747800_0_0_10"/>
<evidence type="ECO:0000313" key="2">
    <source>
        <dbReference type="Proteomes" id="UP000000933"/>
    </source>
</evidence>
<reference evidence="2" key="2">
    <citation type="submission" date="2010-04" db="EMBL/GenBank/DDBJ databases">
        <title>Genome sequence of Salinibacter ruber M8.</title>
        <authorList>
            <consortium name="Genoscope"/>
        </authorList>
    </citation>
    <scope>NUCLEOTIDE SEQUENCE [LARGE SCALE GENOMIC DNA]</scope>
    <source>
        <strain evidence="2">M8</strain>
    </source>
</reference>
<dbReference type="KEGG" id="srm:SRM_02546"/>
<organism evidence="1 2">
    <name type="scientific">Salinibacter ruber (strain M8)</name>
    <dbReference type="NCBI Taxonomy" id="761659"/>
    <lineage>
        <taxon>Bacteria</taxon>
        <taxon>Pseudomonadati</taxon>
        <taxon>Rhodothermota</taxon>
        <taxon>Rhodothermia</taxon>
        <taxon>Rhodothermales</taxon>
        <taxon>Salinibacteraceae</taxon>
        <taxon>Salinibacter</taxon>
    </lineage>
</organism>